<dbReference type="Gene3D" id="3.40.50.880">
    <property type="match status" value="1"/>
</dbReference>
<sequence length="227" mass="24556">MSEPQVLSIAVVLYPNNALLDIQGTMELLETAGVNCASGAFFESLPEFPKPNVKFESEYIAETREPIRGVAGPPIVATKTLDEVASKQFDIILIPGGIVKPEEMPQSVVEFVRAQVPGAQYVLTVCTGSWLLASLGLLDGKRATSNKFFFNEIKKTTSPTVEWMARSRWVVDGKIWTASGVSAGQDMAYEFLEKVAGPEFATAVKGVVGLRATSHGVDELADIFKLT</sequence>
<dbReference type="CDD" id="cd03139">
    <property type="entry name" value="GATase1_PfpI_2"/>
    <property type="match status" value="1"/>
</dbReference>
<evidence type="ECO:0000313" key="2">
    <source>
        <dbReference type="EMBL" id="CAE6528757.1"/>
    </source>
</evidence>
<feature type="domain" description="DJ-1/PfpI" evidence="1">
    <location>
        <begin position="56"/>
        <end position="193"/>
    </location>
</feature>
<accession>A0A8H3HM77</accession>
<organism evidence="2 3">
    <name type="scientific">Rhizoctonia solani</name>
    <dbReference type="NCBI Taxonomy" id="456999"/>
    <lineage>
        <taxon>Eukaryota</taxon>
        <taxon>Fungi</taxon>
        <taxon>Dikarya</taxon>
        <taxon>Basidiomycota</taxon>
        <taxon>Agaricomycotina</taxon>
        <taxon>Agaricomycetes</taxon>
        <taxon>Cantharellales</taxon>
        <taxon>Ceratobasidiaceae</taxon>
        <taxon>Rhizoctonia</taxon>
    </lineage>
</organism>
<dbReference type="PANTHER" id="PTHR43130:SF15">
    <property type="entry name" value="THIJ_PFPI FAMILY PROTEIN (AFU_ORTHOLOGUE AFUA_5G14240)"/>
    <property type="match status" value="1"/>
</dbReference>
<dbReference type="Proteomes" id="UP000663850">
    <property type="component" value="Unassembled WGS sequence"/>
</dbReference>
<gene>
    <name evidence="2" type="ORF">RDB_LOCUS127627</name>
</gene>
<dbReference type="PANTHER" id="PTHR43130">
    <property type="entry name" value="ARAC-FAMILY TRANSCRIPTIONAL REGULATOR"/>
    <property type="match status" value="1"/>
</dbReference>
<dbReference type="InterPro" id="IPR052158">
    <property type="entry name" value="INH-QAR"/>
</dbReference>
<dbReference type="Pfam" id="PF01965">
    <property type="entry name" value="DJ-1_PfpI"/>
    <property type="match status" value="1"/>
</dbReference>
<comment type="caution">
    <text evidence="2">The sequence shown here is derived from an EMBL/GenBank/DDBJ whole genome shotgun (WGS) entry which is preliminary data.</text>
</comment>
<dbReference type="InterPro" id="IPR002818">
    <property type="entry name" value="DJ-1/PfpI"/>
</dbReference>
<name>A0A8H3HM77_9AGAM</name>
<proteinExistence type="predicted"/>
<protein>
    <recommendedName>
        <fullName evidence="1">DJ-1/PfpI domain-containing protein</fullName>
    </recommendedName>
</protein>
<evidence type="ECO:0000259" key="1">
    <source>
        <dbReference type="Pfam" id="PF01965"/>
    </source>
</evidence>
<dbReference type="InterPro" id="IPR029062">
    <property type="entry name" value="Class_I_gatase-like"/>
</dbReference>
<dbReference type="EMBL" id="CAJMWZ010006877">
    <property type="protein sequence ID" value="CAE6528757.1"/>
    <property type="molecule type" value="Genomic_DNA"/>
</dbReference>
<reference evidence="2" key="1">
    <citation type="submission" date="2021-01" db="EMBL/GenBank/DDBJ databases">
        <authorList>
            <person name="Kaushik A."/>
        </authorList>
    </citation>
    <scope>NUCLEOTIDE SEQUENCE</scope>
    <source>
        <strain evidence="2">Type strain: AG8-Rh-89/</strain>
    </source>
</reference>
<evidence type="ECO:0000313" key="3">
    <source>
        <dbReference type="Proteomes" id="UP000663850"/>
    </source>
</evidence>
<dbReference type="SUPFAM" id="SSF52317">
    <property type="entry name" value="Class I glutamine amidotransferase-like"/>
    <property type="match status" value="1"/>
</dbReference>
<dbReference type="AlphaFoldDB" id="A0A8H3HM77"/>